<name>A0A975GVB8_9BACT</name>
<keyword evidence="2" id="KW-1185">Reference proteome</keyword>
<dbReference type="Proteomes" id="UP000663722">
    <property type="component" value="Chromosome"/>
</dbReference>
<protein>
    <submittedName>
        <fullName evidence="1">Uncharacterized protein</fullName>
    </submittedName>
</protein>
<dbReference type="KEGG" id="dmm:dnm_095340"/>
<dbReference type="EMBL" id="CP061800">
    <property type="protein sequence ID" value="QTA93433.1"/>
    <property type="molecule type" value="Genomic_DNA"/>
</dbReference>
<sequence length="44" mass="4930">MGSASLHPPYKYCNRTGRKNANCFSASMKNAMRGTIFFNLNAEE</sequence>
<evidence type="ECO:0000313" key="1">
    <source>
        <dbReference type="EMBL" id="QTA93433.1"/>
    </source>
</evidence>
<proteinExistence type="predicted"/>
<gene>
    <name evidence="1" type="ORF">dnm_095340</name>
</gene>
<reference evidence="1" key="1">
    <citation type="journal article" date="2021" name="Microb. Physiol.">
        <title>Proteogenomic Insights into the Physiology of Marine, Sulfate-Reducing, Filamentous Desulfonema limicola and Desulfonema magnum.</title>
        <authorList>
            <person name="Schnaars V."/>
            <person name="Wohlbrand L."/>
            <person name="Scheve S."/>
            <person name="Hinrichs C."/>
            <person name="Reinhardt R."/>
            <person name="Rabus R."/>
        </authorList>
    </citation>
    <scope>NUCLEOTIDE SEQUENCE</scope>
    <source>
        <strain evidence="1">4be13</strain>
    </source>
</reference>
<accession>A0A975GVB8</accession>
<dbReference type="AlphaFoldDB" id="A0A975GVB8"/>
<organism evidence="1 2">
    <name type="scientific">Desulfonema magnum</name>
    <dbReference type="NCBI Taxonomy" id="45655"/>
    <lineage>
        <taxon>Bacteria</taxon>
        <taxon>Pseudomonadati</taxon>
        <taxon>Thermodesulfobacteriota</taxon>
        <taxon>Desulfobacteria</taxon>
        <taxon>Desulfobacterales</taxon>
        <taxon>Desulfococcaceae</taxon>
        <taxon>Desulfonema</taxon>
    </lineage>
</organism>
<evidence type="ECO:0000313" key="2">
    <source>
        <dbReference type="Proteomes" id="UP000663722"/>
    </source>
</evidence>